<name>A0A7W8QTS0_9ACTN</name>
<dbReference type="SUPFAM" id="SSF55729">
    <property type="entry name" value="Acyl-CoA N-acyltransferases (Nat)"/>
    <property type="match status" value="1"/>
</dbReference>
<keyword evidence="2" id="KW-0012">Acyltransferase</keyword>
<gene>
    <name evidence="4" type="ORF">HDA36_005634</name>
</gene>
<dbReference type="Gene3D" id="3.40.630.30">
    <property type="match status" value="1"/>
</dbReference>
<keyword evidence="1 4" id="KW-0808">Transferase</keyword>
<dbReference type="InterPro" id="IPR016181">
    <property type="entry name" value="Acyl_CoA_acyltransferase"/>
</dbReference>
<evidence type="ECO:0000256" key="1">
    <source>
        <dbReference type="ARBA" id="ARBA00022679"/>
    </source>
</evidence>
<dbReference type="Proteomes" id="UP000572635">
    <property type="component" value="Unassembled WGS sequence"/>
</dbReference>
<dbReference type="InterPro" id="IPR050832">
    <property type="entry name" value="Bact_Acetyltransf"/>
</dbReference>
<evidence type="ECO:0000313" key="4">
    <source>
        <dbReference type="EMBL" id="MBB5435486.1"/>
    </source>
</evidence>
<protein>
    <submittedName>
        <fullName evidence="4">GNAT superfamily N-acetyltransferase</fullName>
    </submittedName>
</protein>
<organism evidence="4 5">
    <name type="scientific">Nocardiopsis composta</name>
    <dbReference type="NCBI Taxonomy" id="157465"/>
    <lineage>
        <taxon>Bacteria</taxon>
        <taxon>Bacillati</taxon>
        <taxon>Actinomycetota</taxon>
        <taxon>Actinomycetes</taxon>
        <taxon>Streptosporangiales</taxon>
        <taxon>Nocardiopsidaceae</taxon>
        <taxon>Nocardiopsis</taxon>
    </lineage>
</organism>
<comment type="caution">
    <text evidence="4">The sequence shown here is derived from an EMBL/GenBank/DDBJ whole genome shotgun (WGS) entry which is preliminary data.</text>
</comment>
<sequence length="166" mass="18109">MRIRKGGAGDVPAVMAMLDGAVRWLASRGRSDQWGSVPWSEIPERVRPVRDRADGGRLWIAEDGGAPAGALGLGEAPLPYVPPAPEPELYVDLLVTDRRFAGRDIGGRLLDFARGRARERGVSLLRVDCWAGGDGALIEYYRGRGFTPTERIPVRGTAVQVFEDRV</sequence>
<dbReference type="AlphaFoldDB" id="A0A7W8QTS0"/>
<keyword evidence="5" id="KW-1185">Reference proteome</keyword>
<proteinExistence type="predicted"/>
<dbReference type="Pfam" id="PF00583">
    <property type="entry name" value="Acetyltransf_1"/>
    <property type="match status" value="1"/>
</dbReference>
<dbReference type="PANTHER" id="PTHR43877">
    <property type="entry name" value="AMINOALKYLPHOSPHONATE N-ACETYLTRANSFERASE-RELATED-RELATED"/>
    <property type="match status" value="1"/>
</dbReference>
<dbReference type="EMBL" id="JACHDB010000002">
    <property type="protein sequence ID" value="MBB5435486.1"/>
    <property type="molecule type" value="Genomic_DNA"/>
</dbReference>
<dbReference type="InterPro" id="IPR000182">
    <property type="entry name" value="GNAT_dom"/>
</dbReference>
<evidence type="ECO:0000313" key="5">
    <source>
        <dbReference type="Proteomes" id="UP000572635"/>
    </source>
</evidence>
<evidence type="ECO:0000256" key="2">
    <source>
        <dbReference type="ARBA" id="ARBA00023315"/>
    </source>
</evidence>
<reference evidence="4 5" key="1">
    <citation type="submission" date="2020-08" db="EMBL/GenBank/DDBJ databases">
        <title>Sequencing the genomes of 1000 actinobacteria strains.</title>
        <authorList>
            <person name="Klenk H.-P."/>
        </authorList>
    </citation>
    <scope>NUCLEOTIDE SEQUENCE [LARGE SCALE GENOMIC DNA]</scope>
    <source>
        <strain evidence="4 5">DSM 44551</strain>
    </source>
</reference>
<dbReference type="PANTHER" id="PTHR43877:SF1">
    <property type="entry name" value="ACETYLTRANSFERASE"/>
    <property type="match status" value="1"/>
</dbReference>
<accession>A0A7W8QTS0</accession>
<dbReference type="CDD" id="cd04301">
    <property type="entry name" value="NAT_SF"/>
    <property type="match status" value="1"/>
</dbReference>
<dbReference type="PROSITE" id="PS51186">
    <property type="entry name" value="GNAT"/>
    <property type="match status" value="1"/>
</dbReference>
<dbReference type="GO" id="GO:0016747">
    <property type="term" value="F:acyltransferase activity, transferring groups other than amino-acyl groups"/>
    <property type="evidence" value="ECO:0007669"/>
    <property type="project" value="InterPro"/>
</dbReference>
<evidence type="ECO:0000259" key="3">
    <source>
        <dbReference type="PROSITE" id="PS51186"/>
    </source>
</evidence>
<feature type="domain" description="N-acetyltransferase" evidence="3">
    <location>
        <begin position="1"/>
        <end position="166"/>
    </location>
</feature>
<dbReference type="RefSeq" id="WP_184398330.1">
    <property type="nucleotide sequence ID" value="NZ_BAAAJD010000080.1"/>
</dbReference>